<evidence type="ECO:0000313" key="1">
    <source>
        <dbReference type="EMBL" id="MCS3920556.1"/>
    </source>
</evidence>
<dbReference type="SUPFAM" id="SSF52540">
    <property type="entry name" value="P-loop containing nucleoside triphosphate hydrolases"/>
    <property type="match status" value="1"/>
</dbReference>
<dbReference type="Proteomes" id="UP001204798">
    <property type="component" value="Unassembled WGS sequence"/>
</dbReference>
<gene>
    <name evidence="1" type="ORF">M2350_002985</name>
</gene>
<protein>
    <submittedName>
        <fullName evidence="1">Tetratricopeptide (TPR) repeat protein</fullName>
    </submittedName>
</protein>
<keyword evidence="2" id="KW-1185">Reference proteome</keyword>
<evidence type="ECO:0000313" key="2">
    <source>
        <dbReference type="Proteomes" id="UP001204798"/>
    </source>
</evidence>
<comment type="caution">
    <text evidence="1">The sequence shown here is derived from an EMBL/GenBank/DDBJ whole genome shotgun (WGS) entry which is preliminary data.</text>
</comment>
<dbReference type="InterPro" id="IPR027417">
    <property type="entry name" value="P-loop_NTPase"/>
</dbReference>
<proteinExistence type="predicted"/>
<dbReference type="SUPFAM" id="SSF48452">
    <property type="entry name" value="TPR-like"/>
    <property type="match status" value="1"/>
</dbReference>
<dbReference type="InterPro" id="IPR011990">
    <property type="entry name" value="TPR-like_helical_dom_sf"/>
</dbReference>
<dbReference type="Pfam" id="PF13374">
    <property type="entry name" value="TPR_10"/>
    <property type="match status" value="1"/>
</dbReference>
<reference evidence="1 2" key="1">
    <citation type="submission" date="2022-08" db="EMBL/GenBank/DDBJ databases">
        <title>Bacterial and archaeal communities from various locations to study Microbial Dark Matter (Phase II).</title>
        <authorList>
            <person name="Stepanauskas R."/>
        </authorList>
    </citation>
    <scope>NUCLEOTIDE SEQUENCE [LARGE SCALE GENOMIC DNA]</scope>
    <source>
        <strain evidence="1 2">PD1</strain>
    </source>
</reference>
<name>A0ABT2ERK4_9BACT</name>
<dbReference type="Gene3D" id="1.25.40.10">
    <property type="entry name" value="Tetratricopeptide repeat domain"/>
    <property type="match status" value="1"/>
</dbReference>
<accession>A0ABT2ERK4</accession>
<sequence>MRDEVFEGSFERQLTLPETQEERANLLKETVASLKVPKGEKLLVLLDGIDEADEPFPSPFPDQLPEGVFVVVSARWDGQSEMPYLRGWDFDAQVELGLMDESEIVDWLKVYGDGELMGLAEDAEFVAKLKRATDGLPLFLRFVLEDLAEKVHRNEMFSEIEVPQGFSAYIREQVSRIVASSWDGIPLTDLLALLSVAKGAIRQDEVGQVLGIPSETLSHLPNIIARWLRIGVSKAGDWRTFSFAHPLLAMEFAKAMGEKAQDAEMRLLSWCERWREHKSEYALRYFDEHLKGASEREKLWELAMDDEWANLRAEVFLDEPELVLKTAKLGLDADIEVEDAAMMAKMLLRHVRLLMRQESPMEALRRGEVERALKLAELAMEQDETAGTNWHLILAWNFYRQGEIENARKVLRQLLRIYRKEIGEFHWDLRTQLLSALHNLPEAFDVAMLTLYDDGKGNLALTWAKEGKWEEALKLVRKHETLFQPSQSFG</sequence>
<dbReference type="RefSeq" id="WP_259100185.1">
    <property type="nucleotide sequence ID" value="NZ_CP130454.1"/>
</dbReference>
<dbReference type="EMBL" id="JANUCP010000005">
    <property type="protein sequence ID" value="MCS3920556.1"/>
    <property type="molecule type" value="Genomic_DNA"/>
</dbReference>
<organism evidence="1 2">
    <name type="scientific">Candidatus Fervidibacter sacchari</name>
    <dbReference type="NCBI Taxonomy" id="1448929"/>
    <lineage>
        <taxon>Bacteria</taxon>
        <taxon>Candidatus Fervidibacterota</taxon>
        <taxon>Candidatus Fervidibacter</taxon>
    </lineage>
</organism>